<dbReference type="EMBL" id="JARBHB010000002">
    <property type="protein sequence ID" value="KAJ8892764.1"/>
    <property type="molecule type" value="Genomic_DNA"/>
</dbReference>
<feature type="region of interest" description="Disordered" evidence="1">
    <location>
        <begin position="19"/>
        <end position="38"/>
    </location>
</feature>
<gene>
    <name evidence="2" type="ORF">PR048_005345</name>
</gene>
<accession>A0ABQ9I8Z7</accession>
<sequence>MDGSSYIVSTWKTLDWEKPCSNNKESSHAKGTVKSSKKTYTIADKHKQRTKRPKLICAPDSEYVQKAAEDVISESDRENLREEILDEMKCIKLERATIGQHDNPLWTEVH</sequence>
<proteinExistence type="predicted"/>
<comment type="caution">
    <text evidence="2">The sequence shown here is derived from an EMBL/GenBank/DDBJ whole genome shotgun (WGS) entry which is preliminary data.</text>
</comment>
<evidence type="ECO:0000313" key="3">
    <source>
        <dbReference type="Proteomes" id="UP001159363"/>
    </source>
</evidence>
<dbReference type="Proteomes" id="UP001159363">
    <property type="component" value="Chromosome 2"/>
</dbReference>
<organism evidence="2 3">
    <name type="scientific">Dryococelus australis</name>
    <dbReference type="NCBI Taxonomy" id="614101"/>
    <lineage>
        <taxon>Eukaryota</taxon>
        <taxon>Metazoa</taxon>
        <taxon>Ecdysozoa</taxon>
        <taxon>Arthropoda</taxon>
        <taxon>Hexapoda</taxon>
        <taxon>Insecta</taxon>
        <taxon>Pterygota</taxon>
        <taxon>Neoptera</taxon>
        <taxon>Polyneoptera</taxon>
        <taxon>Phasmatodea</taxon>
        <taxon>Verophasmatodea</taxon>
        <taxon>Anareolatae</taxon>
        <taxon>Phasmatidae</taxon>
        <taxon>Eurycanthinae</taxon>
        <taxon>Dryococelus</taxon>
    </lineage>
</organism>
<name>A0ABQ9I8Z7_9NEOP</name>
<reference evidence="2 3" key="1">
    <citation type="submission" date="2023-02" db="EMBL/GenBank/DDBJ databases">
        <title>LHISI_Scaffold_Assembly.</title>
        <authorList>
            <person name="Stuart O.P."/>
            <person name="Cleave R."/>
            <person name="Magrath M.J.L."/>
            <person name="Mikheyev A.S."/>
        </authorList>
    </citation>
    <scope>NUCLEOTIDE SEQUENCE [LARGE SCALE GENOMIC DNA]</scope>
    <source>
        <strain evidence="2">Daus_M_001</strain>
        <tissue evidence="2">Leg muscle</tissue>
    </source>
</reference>
<protein>
    <submittedName>
        <fullName evidence="2">Uncharacterized protein</fullName>
    </submittedName>
</protein>
<evidence type="ECO:0000256" key="1">
    <source>
        <dbReference type="SAM" id="MobiDB-lite"/>
    </source>
</evidence>
<keyword evidence="3" id="KW-1185">Reference proteome</keyword>
<evidence type="ECO:0000313" key="2">
    <source>
        <dbReference type="EMBL" id="KAJ8892764.1"/>
    </source>
</evidence>